<name>A0A6G8PSY9_9ACTN</name>
<evidence type="ECO:0000259" key="7">
    <source>
        <dbReference type="Pfam" id="PF00892"/>
    </source>
</evidence>
<feature type="transmembrane region" description="Helical" evidence="6">
    <location>
        <begin position="21"/>
        <end position="41"/>
    </location>
</feature>
<feature type="transmembrane region" description="Helical" evidence="6">
    <location>
        <begin position="47"/>
        <end position="68"/>
    </location>
</feature>
<evidence type="ECO:0000256" key="6">
    <source>
        <dbReference type="SAM" id="Phobius"/>
    </source>
</evidence>
<dbReference type="PANTHER" id="PTHR32322:SF2">
    <property type="entry name" value="EAMA DOMAIN-CONTAINING PROTEIN"/>
    <property type="match status" value="1"/>
</dbReference>
<evidence type="ECO:0000256" key="4">
    <source>
        <dbReference type="ARBA" id="ARBA00022989"/>
    </source>
</evidence>
<accession>A0A6G8PSY9</accession>
<evidence type="ECO:0000256" key="1">
    <source>
        <dbReference type="ARBA" id="ARBA00004141"/>
    </source>
</evidence>
<evidence type="ECO:0000256" key="3">
    <source>
        <dbReference type="ARBA" id="ARBA00022692"/>
    </source>
</evidence>
<dbReference type="SUPFAM" id="SSF103481">
    <property type="entry name" value="Multidrug resistance efflux transporter EmrE"/>
    <property type="match status" value="2"/>
</dbReference>
<comment type="similarity">
    <text evidence="2">Belongs to the EamA transporter family.</text>
</comment>
<evidence type="ECO:0000256" key="5">
    <source>
        <dbReference type="ARBA" id="ARBA00023136"/>
    </source>
</evidence>
<proteinExistence type="inferred from homology"/>
<evidence type="ECO:0000313" key="9">
    <source>
        <dbReference type="Proteomes" id="UP000502706"/>
    </source>
</evidence>
<comment type="subcellular location">
    <subcellularLocation>
        <location evidence="1">Membrane</location>
        <topology evidence="1">Multi-pass membrane protein</topology>
    </subcellularLocation>
</comment>
<sequence length="310" mass="31502">MTDGGTGRTRTGTKGAALAEVSLLLAAFFVGTDVVSVKYALEGFPPLVFMPIRYVLAGLLLLASLRFLGRKGGGEPGRRGLLVLAGLGLVGVALNHVGYTVGLSLTSGSNASLVFATAPVWGLLLGVVLRLERSSWRGALGLGLAIAGVALVVGGGLGSPEASVGGDLLVCLSALSWGAYTVLSLPVLRRLDPLAVAGWTMLLGGVAALPLAFTGFPGLSEPLSSVRWGSVSAASWAAVVYSTVLCSSFAIAAWQVNVSRLGANRVLVYLYLVTLVGLMASVVLLGEDLGASKIAGAAAILLGVYLARRA</sequence>
<keyword evidence="3 6" id="KW-0812">Transmembrane</keyword>
<dbReference type="KEGG" id="rmar:GBA65_01780"/>
<feature type="transmembrane region" description="Helical" evidence="6">
    <location>
        <begin position="111"/>
        <end position="131"/>
    </location>
</feature>
<feature type="transmembrane region" description="Helical" evidence="6">
    <location>
        <begin position="291"/>
        <end position="307"/>
    </location>
</feature>
<dbReference type="Proteomes" id="UP000502706">
    <property type="component" value="Chromosome"/>
</dbReference>
<dbReference type="AlphaFoldDB" id="A0A6G8PSY9"/>
<dbReference type="Pfam" id="PF00892">
    <property type="entry name" value="EamA"/>
    <property type="match status" value="2"/>
</dbReference>
<feature type="transmembrane region" description="Helical" evidence="6">
    <location>
        <begin position="266"/>
        <end position="285"/>
    </location>
</feature>
<feature type="domain" description="EamA" evidence="7">
    <location>
        <begin position="20"/>
        <end position="153"/>
    </location>
</feature>
<feature type="transmembrane region" description="Helical" evidence="6">
    <location>
        <begin position="164"/>
        <end position="182"/>
    </location>
</feature>
<organism evidence="8 9">
    <name type="scientific">Rubrobacter marinus</name>
    <dbReference type="NCBI Taxonomy" id="2653852"/>
    <lineage>
        <taxon>Bacteria</taxon>
        <taxon>Bacillati</taxon>
        <taxon>Actinomycetota</taxon>
        <taxon>Rubrobacteria</taxon>
        <taxon>Rubrobacterales</taxon>
        <taxon>Rubrobacteraceae</taxon>
        <taxon>Rubrobacter</taxon>
    </lineage>
</organism>
<keyword evidence="9" id="KW-1185">Reference proteome</keyword>
<protein>
    <submittedName>
        <fullName evidence="8">EamA family transporter</fullName>
    </submittedName>
</protein>
<dbReference type="InterPro" id="IPR037185">
    <property type="entry name" value="EmrE-like"/>
</dbReference>
<dbReference type="InterPro" id="IPR000620">
    <property type="entry name" value="EamA_dom"/>
</dbReference>
<keyword evidence="5 6" id="KW-0472">Membrane</keyword>
<feature type="transmembrane region" description="Helical" evidence="6">
    <location>
        <begin position="80"/>
        <end position="99"/>
    </location>
</feature>
<reference evidence="8 9" key="1">
    <citation type="submission" date="2019-10" db="EMBL/GenBank/DDBJ databases">
        <title>Rubrobacter sp nov SCSIO 52915 isolated from a deep-sea sediment in the South China Sea.</title>
        <authorList>
            <person name="Chen R.W."/>
        </authorList>
    </citation>
    <scope>NUCLEOTIDE SEQUENCE [LARGE SCALE GENOMIC DNA]</scope>
    <source>
        <strain evidence="8 9">SCSIO 52915</strain>
    </source>
</reference>
<feature type="transmembrane region" description="Helical" evidence="6">
    <location>
        <begin position="233"/>
        <end position="254"/>
    </location>
</feature>
<evidence type="ECO:0000256" key="2">
    <source>
        <dbReference type="ARBA" id="ARBA00007362"/>
    </source>
</evidence>
<feature type="transmembrane region" description="Helical" evidence="6">
    <location>
        <begin position="138"/>
        <end position="158"/>
    </location>
</feature>
<evidence type="ECO:0000313" key="8">
    <source>
        <dbReference type="EMBL" id="QIN77443.1"/>
    </source>
</evidence>
<gene>
    <name evidence="8" type="ORF">GBA65_01780</name>
</gene>
<dbReference type="InterPro" id="IPR050638">
    <property type="entry name" value="AA-Vitamin_Transporters"/>
</dbReference>
<feature type="domain" description="EamA" evidence="7">
    <location>
        <begin position="166"/>
        <end position="307"/>
    </location>
</feature>
<dbReference type="EMBL" id="CP045121">
    <property type="protein sequence ID" value="QIN77443.1"/>
    <property type="molecule type" value="Genomic_DNA"/>
</dbReference>
<dbReference type="GO" id="GO:0016020">
    <property type="term" value="C:membrane"/>
    <property type="evidence" value="ECO:0007669"/>
    <property type="project" value="UniProtKB-SubCell"/>
</dbReference>
<feature type="transmembrane region" description="Helical" evidence="6">
    <location>
        <begin position="194"/>
        <end position="213"/>
    </location>
</feature>
<dbReference type="RefSeq" id="WP_166395125.1">
    <property type="nucleotide sequence ID" value="NZ_CP045121.1"/>
</dbReference>
<dbReference type="PANTHER" id="PTHR32322">
    <property type="entry name" value="INNER MEMBRANE TRANSPORTER"/>
    <property type="match status" value="1"/>
</dbReference>
<keyword evidence="4 6" id="KW-1133">Transmembrane helix</keyword>